<evidence type="ECO:0000313" key="3">
    <source>
        <dbReference type="EMBL" id="MBD3919080.1"/>
    </source>
</evidence>
<dbReference type="EMBL" id="JACXZA010000002">
    <property type="protein sequence ID" value="MBD3919080.1"/>
    <property type="molecule type" value="Genomic_DNA"/>
</dbReference>
<keyword evidence="4" id="KW-1185">Reference proteome</keyword>
<reference evidence="3 4" key="1">
    <citation type="submission" date="2020-09" db="EMBL/GenBank/DDBJ databases">
        <title>Paenibacillus sp. strain PR3 16S rRNA gene Genome sequencing and assembly.</title>
        <authorList>
            <person name="Kim J."/>
        </authorList>
    </citation>
    <scope>NUCLEOTIDE SEQUENCE [LARGE SCALE GENOMIC DNA]</scope>
    <source>
        <strain evidence="3 4">PR3</strain>
    </source>
</reference>
<feature type="compositionally biased region" description="Polar residues" evidence="1">
    <location>
        <begin position="54"/>
        <end position="64"/>
    </location>
</feature>
<keyword evidence="2" id="KW-0472">Membrane</keyword>
<keyword evidence="2" id="KW-0812">Transmembrane</keyword>
<feature type="region of interest" description="Disordered" evidence="1">
    <location>
        <begin position="45"/>
        <end position="64"/>
    </location>
</feature>
<protein>
    <recommendedName>
        <fullName evidence="5">Glycine zipper domain-containing protein</fullName>
    </recommendedName>
</protein>
<sequence>MLSGEAVGTIGVAAAGAALGSFLGPLGMIAGAVVGGALGNKIGEGAEDVDSDNVDNANQTESKE</sequence>
<accession>A0ABR8MVY2</accession>
<comment type="caution">
    <text evidence="3">The sequence shown here is derived from an EMBL/GenBank/DDBJ whole genome shotgun (WGS) entry which is preliminary data.</text>
</comment>
<proteinExistence type="predicted"/>
<evidence type="ECO:0000256" key="2">
    <source>
        <dbReference type="SAM" id="Phobius"/>
    </source>
</evidence>
<evidence type="ECO:0000313" key="4">
    <source>
        <dbReference type="Proteomes" id="UP000609346"/>
    </source>
</evidence>
<gene>
    <name evidence="3" type="ORF">H8B09_09965</name>
</gene>
<evidence type="ECO:0000256" key="1">
    <source>
        <dbReference type="SAM" id="MobiDB-lite"/>
    </source>
</evidence>
<name>A0ABR8MVY2_9BACL</name>
<organism evidence="3 4">
    <name type="scientific">Paenibacillus terricola</name>
    <dbReference type="NCBI Taxonomy" id="2763503"/>
    <lineage>
        <taxon>Bacteria</taxon>
        <taxon>Bacillati</taxon>
        <taxon>Bacillota</taxon>
        <taxon>Bacilli</taxon>
        <taxon>Bacillales</taxon>
        <taxon>Paenibacillaceae</taxon>
        <taxon>Paenibacillus</taxon>
    </lineage>
</organism>
<evidence type="ECO:0008006" key="5">
    <source>
        <dbReference type="Google" id="ProtNLM"/>
    </source>
</evidence>
<dbReference type="Proteomes" id="UP000609346">
    <property type="component" value="Unassembled WGS sequence"/>
</dbReference>
<keyword evidence="2" id="KW-1133">Transmembrane helix</keyword>
<feature type="transmembrane region" description="Helical" evidence="2">
    <location>
        <begin position="6"/>
        <end position="34"/>
    </location>
</feature>